<sequence length="68" mass="7364">MNEASEPCKSSVASQMTTVVVSSAHGPENQVEIQYSDVKNSLERRHSFDEAPKSNALAIISTSIPIFV</sequence>
<name>A0A0M3I7J6_ASCLU</name>
<dbReference type="Proteomes" id="UP000036681">
    <property type="component" value="Unplaced"/>
</dbReference>
<evidence type="ECO:0000313" key="1">
    <source>
        <dbReference type="Proteomes" id="UP000036681"/>
    </source>
</evidence>
<dbReference type="AlphaFoldDB" id="A0A0M3I7J6"/>
<proteinExistence type="predicted"/>
<reference evidence="2" key="1">
    <citation type="submission" date="2017-02" db="UniProtKB">
        <authorList>
            <consortium name="WormBaseParasite"/>
        </authorList>
    </citation>
    <scope>IDENTIFICATION</scope>
</reference>
<evidence type="ECO:0000313" key="2">
    <source>
        <dbReference type="WBParaSite" id="ALUE_0001316701-mRNA-1"/>
    </source>
</evidence>
<keyword evidence="1" id="KW-1185">Reference proteome</keyword>
<organism evidence="1 2">
    <name type="scientific">Ascaris lumbricoides</name>
    <name type="common">Giant roundworm</name>
    <dbReference type="NCBI Taxonomy" id="6252"/>
    <lineage>
        <taxon>Eukaryota</taxon>
        <taxon>Metazoa</taxon>
        <taxon>Ecdysozoa</taxon>
        <taxon>Nematoda</taxon>
        <taxon>Chromadorea</taxon>
        <taxon>Rhabditida</taxon>
        <taxon>Spirurina</taxon>
        <taxon>Ascaridomorpha</taxon>
        <taxon>Ascaridoidea</taxon>
        <taxon>Ascarididae</taxon>
        <taxon>Ascaris</taxon>
    </lineage>
</organism>
<accession>A0A0M3I7J6</accession>
<dbReference type="WBParaSite" id="ALUE_0001316701-mRNA-1">
    <property type="protein sequence ID" value="ALUE_0001316701-mRNA-1"/>
    <property type="gene ID" value="ALUE_0001316701"/>
</dbReference>
<protein>
    <submittedName>
        <fullName evidence="2">KID domain-containing protein</fullName>
    </submittedName>
</protein>